<protein>
    <recommendedName>
        <fullName evidence="3">TIR domain-containing protein</fullName>
    </recommendedName>
</protein>
<dbReference type="InterPro" id="IPR007710">
    <property type="entry name" value="Nucleoside_deoxyribTrfase"/>
</dbReference>
<reference evidence="1 2" key="1">
    <citation type="journal article" date="2016" name="Nat. Commun.">
        <title>Thousands of microbial genomes shed light on interconnected biogeochemical processes in an aquifer system.</title>
        <authorList>
            <person name="Anantharaman K."/>
            <person name="Brown C.T."/>
            <person name="Hug L.A."/>
            <person name="Sharon I."/>
            <person name="Castelle C.J."/>
            <person name="Probst A.J."/>
            <person name="Thomas B.C."/>
            <person name="Singh A."/>
            <person name="Wilkins M.J."/>
            <person name="Karaoz U."/>
            <person name="Brodie E.L."/>
            <person name="Williams K.H."/>
            <person name="Hubbard S.S."/>
            <person name="Banfield J.F."/>
        </authorList>
    </citation>
    <scope>NUCLEOTIDE SEQUENCE [LARGE SCALE GENOMIC DNA]</scope>
</reference>
<comment type="caution">
    <text evidence="1">The sequence shown here is derived from an EMBL/GenBank/DDBJ whole genome shotgun (WGS) entry which is preliminary data.</text>
</comment>
<gene>
    <name evidence="1" type="ORF">A2365_01905</name>
</gene>
<accession>A0A1G2EQF3</accession>
<dbReference type="AlphaFoldDB" id="A0A1G2EQF3"/>
<dbReference type="EMBL" id="MHMM01000005">
    <property type="protein sequence ID" value="OGZ27601.1"/>
    <property type="molecule type" value="Genomic_DNA"/>
</dbReference>
<dbReference type="STRING" id="1801677.A2365_01905"/>
<evidence type="ECO:0008006" key="3">
    <source>
        <dbReference type="Google" id="ProtNLM"/>
    </source>
</evidence>
<dbReference type="SUPFAM" id="SSF52309">
    <property type="entry name" value="N-(deoxy)ribosyltransferase-like"/>
    <property type="match status" value="1"/>
</dbReference>
<sequence>MLENIPLFSISVKNNYMWYFATPHTNVEVKINELDHNKLDRNEQLAKLLEEAGLEIFLPYRDADQSLSGKDLLEKELEVIRRSEGIIVALSNTRGVYLEAGYAKALDKRMIGLIVEETRELSDWGKAFFEYIAKDPQDLINYLA</sequence>
<dbReference type="Pfam" id="PF05014">
    <property type="entry name" value="Nuc_deoxyrib_tr"/>
    <property type="match status" value="1"/>
</dbReference>
<organism evidence="1 2">
    <name type="scientific">Candidatus Nealsonbacteria bacterium RIFOXYB1_FULL_40_15</name>
    <dbReference type="NCBI Taxonomy" id="1801677"/>
    <lineage>
        <taxon>Bacteria</taxon>
        <taxon>Candidatus Nealsoniibacteriota</taxon>
    </lineage>
</organism>
<evidence type="ECO:0000313" key="2">
    <source>
        <dbReference type="Proteomes" id="UP000177740"/>
    </source>
</evidence>
<dbReference type="Gene3D" id="3.40.50.450">
    <property type="match status" value="1"/>
</dbReference>
<evidence type="ECO:0000313" key="1">
    <source>
        <dbReference type="EMBL" id="OGZ27601.1"/>
    </source>
</evidence>
<dbReference type="Proteomes" id="UP000177740">
    <property type="component" value="Unassembled WGS sequence"/>
</dbReference>
<name>A0A1G2EQF3_9BACT</name>
<proteinExistence type="predicted"/>